<reference evidence="3" key="1">
    <citation type="submission" date="2021-09" db="EMBL/GenBank/DDBJ databases">
        <authorList>
            <consortium name="AG Swart"/>
            <person name="Singh M."/>
            <person name="Singh A."/>
            <person name="Seah K."/>
            <person name="Emmerich C."/>
        </authorList>
    </citation>
    <scope>NUCLEOTIDE SEQUENCE</scope>
    <source>
        <strain evidence="3">ATCC30299</strain>
    </source>
</reference>
<evidence type="ECO:0000313" key="4">
    <source>
        <dbReference type="Proteomes" id="UP001162131"/>
    </source>
</evidence>
<evidence type="ECO:0000313" key="3">
    <source>
        <dbReference type="EMBL" id="CAG9316493.1"/>
    </source>
</evidence>
<name>A0AAU9ITM1_9CILI</name>
<dbReference type="SUPFAM" id="SSF117281">
    <property type="entry name" value="Kelch motif"/>
    <property type="match status" value="1"/>
</dbReference>
<dbReference type="PANTHER" id="PTHR24412:SF489">
    <property type="entry name" value="RING FINGER DOMAIN AND KELCH REPEAT-CONTAINING PROTEIN DDB_G0271372"/>
    <property type="match status" value="1"/>
</dbReference>
<proteinExistence type="predicted"/>
<evidence type="ECO:0000256" key="1">
    <source>
        <dbReference type="ARBA" id="ARBA00022441"/>
    </source>
</evidence>
<organism evidence="3 4">
    <name type="scientific">Blepharisma stoltei</name>
    <dbReference type="NCBI Taxonomy" id="1481888"/>
    <lineage>
        <taxon>Eukaryota</taxon>
        <taxon>Sar</taxon>
        <taxon>Alveolata</taxon>
        <taxon>Ciliophora</taxon>
        <taxon>Postciliodesmatophora</taxon>
        <taxon>Heterotrichea</taxon>
        <taxon>Heterotrichida</taxon>
        <taxon>Blepharismidae</taxon>
        <taxon>Blepharisma</taxon>
    </lineage>
</organism>
<dbReference type="InterPro" id="IPR015915">
    <property type="entry name" value="Kelch-typ_b-propeller"/>
</dbReference>
<comment type="caution">
    <text evidence="3">The sequence shown here is derived from an EMBL/GenBank/DDBJ whole genome shotgun (WGS) entry which is preliminary data.</text>
</comment>
<dbReference type="Proteomes" id="UP001162131">
    <property type="component" value="Unassembled WGS sequence"/>
</dbReference>
<gene>
    <name evidence="3" type="ORF">BSTOLATCC_MIC16604</name>
</gene>
<keyword evidence="4" id="KW-1185">Reference proteome</keyword>
<sequence>MCEFIIERIKFPIFQKDYYTPFEYLLITNDDIQRDFIDEIKPPRIEKVEWRKDQCKKVNFYSSTFCHLLNNYNSYFINLGETNRDLKLAHLSYNKYKLDSPLFEFHSRIMLISPYEVLMTGGFESPKRCRIINLNTQTISEQADLTFGRFWHCCAFIMGYPGVIGGKIGDNRIKKVEIFKHNKWKKISSLNQNRITPVASSLFDKVYVFGGGNNKSIEIFNEDDKKWHELKCDIFETPTVGLGMISLSDDLLLVFGGMENIVHYFDDTYKINLTTREATSIEKLKKEGRFPYNSHIVRGKFLESFMFDADEEVAVKYEAKQEICLFN</sequence>
<keyword evidence="2" id="KW-0677">Repeat</keyword>
<keyword evidence="1" id="KW-0880">Kelch repeat</keyword>
<dbReference type="PANTHER" id="PTHR24412">
    <property type="entry name" value="KELCH PROTEIN"/>
    <property type="match status" value="1"/>
</dbReference>
<dbReference type="Gene3D" id="2.120.10.80">
    <property type="entry name" value="Kelch-type beta propeller"/>
    <property type="match status" value="1"/>
</dbReference>
<dbReference type="AlphaFoldDB" id="A0AAU9ITM1"/>
<dbReference type="EMBL" id="CAJZBQ010000016">
    <property type="protein sequence ID" value="CAG9316493.1"/>
    <property type="molecule type" value="Genomic_DNA"/>
</dbReference>
<evidence type="ECO:0000256" key="2">
    <source>
        <dbReference type="ARBA" id="ARBA00022737"/>
    </source>
</evidence>
<protein>
    <recommendedName>
        <fullName evidence="5">Kelch motif family protein</fullName>
    </recommendedName>
</protein>
<evidence type="ECO:0008006" key="5">
    <source>
        <dbReference type="Google" id="ProtNLM"/>
    </source>
</evidence>
<accession>A0AAU9ITM1</accession>